<keyword evidence="2" id="KW-0507">mRNA processing</keyword>
<dbReference type="SUPFAM" id="SSF48371">
    <property type="entry name" value="ARM repeat"/>
    <property type="match status" value="1"/>
</dbReference>
<feature type="compositionally biased region" description="Low complexity" evidence="4">
    <location>
        <begin position="1305"/>
        <end position="1346"/>
    </location>
</feature>
<comment type="subcellular location">
    <subcellularLocation>
        <location evidence="1">Nucleus</location>
    </subcellularLocation>
</comment>
<reference evidence="7" key="1">
    <citation type="submission" date="2022-01" db="EMBL/GenBank/DDBJ databases">
        <authorList>
            <person name="Braso-Vives M."/>
        </authorList>
    </citation>
    <scope>NUCLEOTIDE SEQUENCE</scope>
</reference>
<evidence type="ECO:0000313" key="8">
    <source>
        <dbReference type="Proteomes" id="UP000838412"/>
    </source>
</evidence>
<dbReference type="InterPro" id="IPR016024">
    <property type="entry name" value="ARM-type_fold"/>
</dbReference>
<dbReference type="PANTHER" id="PTHR15245">
    <property type="entry name" value="SYMPLEKIN-RELATED"/>
    <property type="match status" value="1"/>
</dbReference>
<dbReference type="GO" id="GO:0006397">
    <property type="term" value="P:mRNA processing"/>
    <property type="evidence" value="ECO:0007669"/>
    <property type="project" value="UniProtKB-KW"/>
</dbReference>
<dbReference type="PANTHER" id="PTHR15245:SF20">
    <property type="entry name" value="SYMPLEKIN"/>
    <property type="match status" value="1"/>
</dbReference>
<dbReference type="InterPro" id="IPR032460">
    <property type="entry name" value="Symplekin/Pta1_N"/>
</dbReference>
<feature type="compositionally biased region" description="Basic and acidic residues" evidence="4">
    <location>
        <begin position="1372"/>
        <end position="1393"/>
    </location>
</feature>
<dbReference type="Proteomes" id="UP000838412">
    <property type="component" value="Chromosome 4"/>
</dbReference>
<evidence type="ECO:0000259" key="6">
    <source>
        <dbReference type="Pfam" id="PF12295"/>
    </source>
</evidence>
<evidence type="ECO:0000259" key="5">
    <source>
        <dbReference type="Pfam" id="PF11935"/>
    </source>
</evidence>
<keyword evidence="8" id="KW-1185">Reference proteome</keyword>
<feature type="compositionally biased region" description="Basic and acidic residues" evidence="4">
    <location>
        <begin position="339"/>
        <end position="349"/>
    </location>
</feature>
<feature type="compositionally biased region" description="Low complexity" evidence="4">
    <location>
        <begin position="1118"/>
        <end position="1130"/>
    </location>
</feature>
<dbReference type="OrthoDB" id="331600at2759"/>
<feature type="compositionally biased region" description="Pro residues" evidence="4">
    <location>
        <begin position="1131"/>
        <end position="1141"/>
    </location>
</feature>
<dbReference type="InterPro" id="IPR022075">
    <property type="entry name" value="Symplekin_C"/>
</dbReference>
<gene>
    <name evidence="7" type="primary">SYMPK</name>
    <name evidence="7" type="ORF">BLAG_LOCUS17405</name>
</gene>
<accession>A0A8J9ZUE8</accession>
<feature type="compositionally biased region" description="Low complexity" evidence="4">
    <location>
        <begin position="1260"/>
        <end position="1289"/>
    </location>
</feature>
<evidence type="ECO:0000256" key="3">
    <source>
        <dbReference type="ARBA" id="ARBA00023242"/>
    </source>
</evidence>
<feature type="compositionally biased region" description="Basic residues" evidence="4">
    <location>
        <begin position="1394"/>
        <end position="1405"/>
    </location>
</feature>
<sequence length="1405" mass="153515">MAADSRLSIASQFFLEDEAGPAEAVSTSDKVVDLLNQASLMPKDVQKINTLKQVQELIVQKDPALLDNFLDEMLAFQQDKSADVRKFVVGFIEEACKQDPELLTKVVANLNMLLEDENVNVVKKVILSTTQIYRVGLSWLSKVRTISEEMESTWDMIVTMKNRILVMLDSENDGVRTHVVKFLEMMIVVLSARTPDSDIPKKTENDISLDQVPKGHPVIRYKELCDEGTKILDMMLDFTASAHISSMNLMASMGSLTAIAKQRPLYMARVVQAFESLHVNLPPTLAKSQVSSVRKNLKLQLSTLLKHPSSAEFHSQITTLLLDLGATQQELQKMIPKPSRAEKRERSEAGETSQPSKKPKVQDEEEDKVEEKPPPKLAPVTTQTANDITAKYLIPLLGNDNVANIVLLSMVTLPDNMPAGFQSTYTPIQSAGTEEQVGHLARLMAAQMTAAGIGPGVEEMQKQAAASDKAKKEVEDAGSEHRGKQSIQTVVGGTTDREKKKPAPLQPQLQQQKSRRIKGFRLADTLKPLDDDENQAMVKAALKRILDAERTAIAGGVSQERMKILSSLVVNFGDNLIDIVQDFILEDVRGRVELGFSCLYKMHAETIGKVKDQASLQRYELCLVRMLSGICNRPDQRDGLFHQVVAGAPYITDGAVDIIRNFCLDENHVYIGMSTLRDLIISRPSQQLLFLQVLLDLTQSEKLEVRSNSIRFVKLLHPKPKLQEAIESFALTCLKCLVNKAPPPRLVIGKPAAEAEWTEDLIKLCLHLYLALLPLNHKLIHELASVYVAASANIKRVVLRVLESPVKGMGMASPELLLLVENCPRGAETLVTRMLHVLTDKAPPSPELVRRVRDLYHKRVPDVRFLIPVLNGLEKKEVVAALPKLIKLNPIVVKEVFNRLLGTQHAGDGNAGQSPLTPGELLVALHNVDTAKCDMKSIIKATGLCFAEKQVYTSEVLAVVMQQLMEQNPLPTLLMRTVIQSLSMYPRLLGFVMNILQRLIIKQVWKQPKVWEGFIKCCQRTKPQSFQVLLQLPPPQLKNVFEKCPDLRAPLLEQINNFTPHQRAHIPRAIMMVVEAEPSAEEMKVAQAKAQAQADKAAQEKVNQEKVAAEQKVKEAAQKAAAEQQAAQKPPEIPKPPPKPAATPVVQKPPEVKSTPPPSAAKSTPPPPAFQGMAISTVIGGVRTPPTSMSGRAGTPTGTPVRAGTPTGTPVRTGTPTGTPIRPPVSTPSSAPRQSGMSRPAVAGGRSQAAAKPPGAPLVKQAAAAAAPQQKPKPAAPAAQPKPAGAAKPVSSPATAASKPAVQPAAKSTAAASSADTAKPEVKQPVQVKQEPVQVTQEPVQVTQEPAQVKQEPVQTPASPKPPDAEQMEVDQPAKEEKMETDQDEQKVEEASGSRRRSARIKAKH</sequence>
<dbReference type="Pfam" id="PF11935">
    <property type="entry name" value="SYMPK_PTA1_N"/>
    <property type="match status" value="1"/>
</dbReference>
<proteinExistence type="predicted"/>
<name>A0A8J9ZUE8_BRALA</name>
<feature type="region of interest" description="Disordered" evidence="4">
    <location>
        <begin position="461"/>
        <end position="514"/>
    </location>
</feature>
<feature type="compositionally biased region" description="Basic and acidic residues" evidence="4">
    <location>
        <begin position="468"/>
        <end position="483"/>
    </location>
</feature>
<feature type="compositionally biased region" description="Low complexity" evidence="4">
    <location>
        <begin position="1204"/>
        <end position="1220"/>
    </location>
</feature>
<evidence type="ECO:0000256" key="4">
    <source>
        <dbReference type="SAM" id="MobiDB-lite"/>
    </source>
</evidence>
<feature type="domain" description="Symplekin C-terminal" evidence="6">
    <location>
        <begin position="862"/>
        <end position="1044"/>
    </location>
</feature>
<organism evidence="7 8">
    <name type="scientific">Branchiostoma lanceolatum</name>
    <name type="common">Common lancelet</name>
    <name type="synonym">Amphioxus lanceolatum</name>
    <dbReference type="NCBI Taxonomy" id="7740"/>
    <lineage>
        <taxon>Eukaryota</taxon>
        <taxon>Metazoa</taxon>
        <taxon>Chordata</taxon>
        <taxon>Cephalochordata</taxon>
        <taxon>Leptocardii</taxon>
        <taxon>Amphioxiformes</taxon>
        <taxon>Branchiostomatidae</taxon>
        <taxon>Branchiostoma</taxon>
    </lineage>
</organism>
<feature type="domain" description="Symplekin/Pta1 N-terminal" evidence="5">
    <location>
        <begin position="119"/>
        <end position="341"/>
    </location>
</feature>
<protein>
    <submittedName>
        <fullName evidence="7">SYMPK protein</fullName>
    </submittedName>
</protein>
<evidence type="ECO:0000256" key="2">
    <source>
        <dbReference type="ARBA" id="ARBA00022664"/>
    </source>
</evidence>
<dbReference type="InterPro" id="IPR021850">
    <property type="entry name" value="Symplekin/Pta1"/>
</dbReference>
<dbReference type="InterPro" id="IPR011989">
    <property type="entry name" value="ARM-like"/>
</dbReference>
<feature type="compositionally biased region" description="Pro residues" evidence="4">
    <location>
        <begin position="1155"/>
        <end position="1169"/>
    </location>
</feature>
<dbReference type="Pfam" id="PF12295">
    <property type="entry name" value="Symplekin_C"/>
    <property type="match status" value="1"/>
</dbReference>
<evidence type="ECO:0000313" key="7">
    <source>
        <dbReference type="EMBL" id="CAH1262260.1"/>
    </source>
</evidence>
<feature type="compositionally biased region" description="Polar residues" evidence="4">
    <location>
        <begin position="1227"/>
        <end position="1237"/>
    </location>
</feature>
<dbReference type="EMBL" id="OV696689">
    <property type="protein sequence ID" value="CAH1262260.1"/>
    <property type="molecule type" value="Genomic_DNA"/>
</dbReference>
<feature type="region of interest" description="Disordered" evidence="4">
    <location>
        <begin position="333"/>
        <end position="381"/>
    </location>
</feature>
<feature type="region of interest" description="Disordered" evidence="4">
    <location>
        <begin position="1109"/>
        <end position="1405"/>
    </location>
</feature>
<dbReference type="Gene3D" id="1.25.10.10">
    <property type="entry name" value="Leucine-rich Repeat Variant"/>
    <property type="match status" value="1"/>
</dbReference>
<dbReference type="GO" id="GO:0005847">
    <property type="term" value="C:mRNA cleavage and polyadenylation specificity factor complex"/>
    <property type="evidence" value="ECO:0007669"/>
    <property type="project" value="TreeGrafter"/>
</dbReference>
<keyword evidence="3" id="KW-0539">Nucleus</keyword>
<evidence type="ECO:0000256" key="1">
    <source>
        <dbReference type="ARBA" id="ARBA00004123"/>
    </source>
</evidence>